<feature type="transmembrane region" description="Helical" evidence="8">
    <location>
        <begin position="248"/>
        <end position="269"/>
    </location>
</feature>
<evidence type="ECO:0000256" key="6">
    <source>
        <dbReference type="ARBA" id="ARBA00022989"/>
    </source>
</evidence>
<evidence type="ECO:0000259" key="9">
    <source>
        <dbReference type="PROSITE" id="PS50850"/>
    </source>
</evidence>
<dbReference type="PROSITE" id="PS50850">
    <property type="entry name" value="MFS"/>
    <property type="match status" value="1"/>
</dbReference>
<dbReference type="GO" id="GO:0022857">
    <property type="term" value="F:transmembrane transporter activity"/>
    <property type="evidence" value="ECO:0007669"/>
    <property type="project" value="InterPro"/>
</dbReference>
<dbReference type="Gene3D" id="1.20.1250.20">
    <property type="entry name" value="MFS general substrate transporter like domains"/>
    <property type="match status" value="1"/>
</dbReference>
<dbReference type="InterPro" id="IPR020846">
    <property type="entry name" value="MFS_dom"/>
</dbReference>
<keyword evidence="3" id="KW-0813">Transport</keyword>
<protein>
    <submittedName>
        <fullName evidence="10">MFS transporter</fullName>
    </submittedName>
</protein>
<dbReference type="InterPro" id="IPR036259">
    <property type="entry name" value="MFS_trans_sf"/>
</dbReference>
<feature type="transmembrane region" description="Helical" evidence="8">
    <location>
        <begin position="337"/>
        <end position="359"/>
    </location>
</feature>
<feature type="transmembrane region" description="Helical" evidence="8">
    <location>
        <begin position="371"/>
        <end position="393"/>
    </location>
</feature>
<evidence type="ECO:0000256" key="4">
    <source>
        <dbReference type="ARBA" id="ARBA00022475"/>
    </source>
</evidence>
<dbReference type="Proteomes" id="UP000326671">
    <property type="component" value="Unassembled WGS sequence"/>
</dbReference>
<dbReference type="PROSITE" id="PS00216">
    <property type="entry name" value="SUGAR_TRANSPORT_1"/>
    <property type="match status" value="1"/>
</dbReference>
<evidence type="ECO:0000256" key="5">
    <source>
        <dbReference type="ARBA" id="ARBA00022692"/>
    </source>
</evidence>
<feature type="transmembrane region" description="Helical" evidence="8">
    <location>
        <begin position="111"/>
        <end position="129"/>
    </location>
</feature>
<dbReference type="CDD" id="cd17324">
    <property type="entry name" value="MFS_NepI_like"/>
    <property type="match status" value="1"/>
</dbReference>
<organism evidence="10 11">
    <name type="scientific">Niallia endozanthoxylica</name>
    <dbReference type="NCBI Taxonomy" id="2036016"/>
    <lineage>
        <taxon>Bacteria</taxon>
        <taxon>Bacillati</taxon>
        <taxon>Bacillota</taxon>
        <taxon>Bacilli</taxon>
        <taxon>Bacillales</taxon>
        <taxon>Bacillaceae</taxon>
        <taxon>Niallia</taxon>
    </lineage>
</organism>
<evidence type="ECO:0000256" key="7">
    <source>
        <dbReference type="ARBA" id="ARBA00023136"/>
    </source>
</evidence>
<accession>A0A5J5I241</accession>
<comment type="subcellular location">
    <subcellularLocation>
        <location evidence="1">Cell membrane</location>
        <topology evidence="1">Multi-pass membrane protein</topology>
    </subcellularLocation>
</comment>
<feature type="transmembrane region" description="Helical" evidence="8">
    <location>
        <begin position="46"/>
        <end position="71"/>
    </location>
</feature>
<dbReference type="PANTHER" id="PTHR43271:SF2">
    <property type="entry name" value="BLL2771 PROTEIN"/>
    <property type="match status" value="1"/>
</dbReference>
<feature type="transmembrane region" description="Helical" evidence="8">
    <location>
        <begin position="171"/>
        <end position="192"/>
    </location>
</feature>
<dbReference type="PANTHER" id="PTHR43271">
    <property type="entry name" value="BLL2771 PROTEIN"/>
    <property type="match status" value="1"/>
</dbReference>
<gene>
    <name evidence="10" type="ORF">F4V44_06290</name>
</gene>
<proteinExistence type="inferred from homology"/>
<name>A0A5J5I241_9BACI</name>
<dbReference type="OrthoDB" id="9781156at2"/>
<feature type="transmembrane region" description="Helical" evidence="8">
    <location>
        <begin position="399"/>
        <end position="420"/>
    </location>
</feature>
<feature type="transmembrane region" description="Helical" evidence="8">
    <location>
        <begin position="83"/>
        <end position="104"/>
    </location>
</feature>
<dbReference type="AlphaFoldDB" id="A0A5J5I241"/>
<feature type="transmembrane region" description="Helical" evidence="8">
    <location>
        <begin position="284"/>
        <end position="301"/>
    </location>
</feature>
<feature type="domain" description="Major facilitator superfamily (MFS) profile" evidence="9">
    <location>
        <begin position="46"/>
        <end position="424"/>
    </location>
</feature>
<dbReference type="Pfam" id="PF07690">
    <property type="entry name" value="MFS_1"/>
    <property type="match status" value="1"/>
</dbReference>
<evidence type="ECO:0000313" key="10">
    <source>
        <dbReference type="EMBL" id="KAA9027604.1"/>
    </source>
</evidence>
<feature type="transmembrane region" description="Helical" evidence="8">
    <location>
        <begin position="141"/>
        <end position="159"/>
    </location>
</feature>
<dbReference type="InterPro" id="IPR005829">
    <property type="entry name" value="Sugar_transporter_CS"/>
</dbReference>
<comment type="caution">
    <text evidence="10">The sequence shown here is derived from an EMBL/GenBank/DDBJ whole genome shotgun (WGS) entry which is preliminary data.</text>
</comment>
<dbReference type="SUPFAM" id="SSF103473">
    <property type="entry name" value="MFS general substrate transporter"/>
    <property type="match status" value="1"/>
</dbReference>
<evidence type="ECO:0000313" key="11">
    <source>
        <dbReference type="Proteomes" id="UP000326671"/>
    </source>
</evidence>
<sequence>MFNINYMSLNFTNSMNSSIMVILPCDERSIVMEQTKSLELQNMNRITFILFWTGLVVLCSLYATIPLLPVFASTFNLTANQAAWAGSIFSIFFAAGCLFVGVLSDRYGRKNVMIVGLVCFSFVTFLVGLSNNYSSLLVLRAIQGVAAATFSPVALTYVGMMYPQAKRVTTIGIISSGFLIAGIVGQLVSSFLESVFNWNAVFLILSVIYFITTILLIIILPNDEIIEGNNNFLAVIKKFKIPFTQKKLILCNMIAIMILLSFVGMYTALGNYLNTSYGFNDQEIFYVRAAGIAGMILSPFTGKFVQRFGMKKVLISGLISSIIGLLVMGLIQQLWLMIIMSILFVCGIAVVVPSMLSLVGQFGGNEKGIATSIYTFILFIGASIGPLLATWILKTGMLTLPFIVFGCILATGLLITIAIFSAEKKTSMAQINSQSFDA</sequence>
<keyword evidence="7 8" id="KW-0472">Membrane</keyword>
<feature type="transmembrane region" description="Helical" evidence="8">
    <location>
        <begin position="313"/>
        <end position="331"/>
    </location>
</feature>
<keyword evidence="5 8" id="KW-0812">Transmembrane</keyword>
<dbReference type="GO" id="GO:0005886">
    <property type="term" value="C:plasma membrane"/>
    <property type="evidence" value="ECO:0007669"/>
    <property type="project" value="UniProtKB-SubCell"/>
</dbReference>
<comment type="similarity">
    <text evidence="2">Belongs to the major facilitator superfamily.</text>
</comment>
<evidence type="ECO:0000256" key="8">
    <source>
        <dbReference type="SAM" id="Phobius"/>
    </source>
</evidence>
<evidence type="ECO:0000256" key="2">
    <source>
        <dbReference type="ARBA" id="ARBA00008335"/>
    </source>
</evidence>
<keyword evidence="6 8" id="KW-1133">Transmembrane helix</keyword>
<reference evidence="10 11" key="1">
    <citation type="submission" date="2019-09" db="EMBL/GenBank/DDBJ databases">
        <title>Whole genome sequences of isolates from the Mars Exploration Rovers.</title>
        <authorList>
            <person name="Seuylemezian A."/>
            <person name="Vaishampayan P."/>
        </authorList>
    </citation>
    <scope>NUCLEOTIDE SEQUENCE [LARGE SCALE GENOMIC DNA]</scope>
    <source>
        <strain evidence="10 11">MER_TA_151</strain>
    </source>
</reference>
<keyword evidence="11" id="KW-1185">Reference proteome</keyword>
<feature type="transmembrane region" description="Helical" evidence="8">
    <location>
        <begin position="198"/>
        <end position="220"/>
    </location>
</feature>
<evidence type="ECO:0000256" key="1">
    <source>
        <dbReference type="ARBA" id="ARBA00004651"/>
    </source>
</evidence>
<dbReference type="InterPro" id="IPR011701">
    <property type="entry name" value="MFS"/>
</dbReference>
<evidence type="ECO:0000256" key="3">
    <source>
        <dbReference type="ARBA" id="ARBA00022448"/>
    </source>
</evidence>
<keyword evidence="4" id="KW-1003">Cell membrane</keyword>
<dbReference type="EMBL" id="VYKL01000013">
    <property type="protein sequence ID" value="KAA9027604.1"/>
    <property type="molecule type" value="Genomic_DNA"/>
</dbReference>